<evidence type="ECO:0000256" key="12">
    <source>
        <dbReference type="SAM" id="MobiDB-lite"/>
    </source>
</evidence>
<feature type="binding site" evidence="11">
    <location>
        <position position="35"/>
    </location>
    <ligand>
        <name>[4Fe-4S] cluster</name>
        <dbReference type="ChEBI" id="CHEBI:49883"/>
    </ligand>
</feature>
<sequence>MHARCRDTGAELFFARDGEGRGARIRRERQAKAVCATCPVQRECHTHAITVGEPYGVWGGTSEADRRWRDPDSPPRDATTRNGRKRPLRISSKHSAPGHNPVRRTSPNGAQVWAKATMS</sequence>
<dbReference type="RefSeq" id="WP_081276556.1">
    <property type="nucleotide sequence ID" value="NZ_CAJUXZ010000001.1"/>
</dbReference>
<organism evidence="15 17">
    <name type="scientific">Rhodococcus opacus</name>
    <name type="common">Nocardia opaca</name>
    <dbReference type="NCBI Taxonomy" id="37919"/>
    <lineage>
        <taxon>Bacteria</taxon>
        <taxon>Bacillati</taxon>
        <taxon>Actinomycetota</taxon>
        <taxon>Actinomycetes</taxon>
        <taxon>Mycobacteriales</taxon>
        <taxon>Nocardiaceae</taxon>
        <taxon>Rhodococcus</taxon>
    </lineage>
</organism>
<keyword evidence="16" id="KW-1185">Reference proteome</keyword>
<protein>
    <recommendedName>
        <fullName evidence="11">Transcriptional regulator WhiB</fullName>
    </recommendedName>
</protein>
<keyword evidence="3 11" id="KW-0004">4Fe-4S</keyword>
<comment type="similarity">
    <text evidence="2 11">Belongs to the WhiB family.</text>
</comment>
<feature type="binding site" evidence="11">
    <location>
        <position position="5"/>
    </location>
    <ligand>
        <name>[4Fe-4S] cluster</name>
        <dbReference type="ChEBI" id="CHEBI:49883"/>
    </ligand>
</feature>
<evidence type="ECO:0000313" key="17">
    <source>
        <dbReference type="Proteomes" id="UP001231166"/>
    </source>
</evidence>
<dbReference type="Proteomes" id="UP001066327">
    <property type="component" value="Unassembled WGS sequence"/>
</dbReference>
<feature type="region of interest" description="Disordered" evidence="12">
    <location>
        <begin position="53"/>
        <end position="119"/>
    </location>
</feature>
<keyword evidence="6 11" id="KW-0411">Iron-sulfur</keyword>
<dbReference type="GO" id="GO:0005737">
    <property type="term" value="C:cytoplasm"/>
    <property type="evidence" value="ECO:0007669"/>
    <property type="project" value="UniProtKB-SubCell"/>
</dbReference>
<keyword evidence="11" id="KW-0963">Cytoplasm</keyword>
<feature type="domain" description="4Fe-4S Wbl-type" evidence="13">
    <location>
        <begin position="4"/>
        <end position="68"/>
    </location>
</feature>
<keyword evidence="4 11" id="KW-0479">Metal-binding</keyword>
<reference evidence="15" key="2">
    <citation type="submission" date="2023-07" db="EMBL/GenBank/DDBJ databases">
        <title>Genomic analysis of Rhodococcus opacus VOC-14 with glycol ethers degradation activity.</title>
        <authorList>
            <person name="Narkevich D.A."/>
            <person name="Hlushen A.M."/>
            <person name="Akhremchuk A.E."/>
            <person name="Sikolenko M.A."/>
            <person name="Valentovich L.N."/>
        </authorList>
    </citation>
    <scope>NUCLEOTIDE SEQUENCE</scope>
    <source>
        <strain evidence="15">VOC-14</strain>
    </source>
</reference>
<dbReference type="GO" id="GO:0045892">
    <property type="term" value="P:negative regulation of DNA-templated transcription"/>
    <property type="evidence" value="ECO:0007669"/>
    <property type="project" value="TreeGrafter"/>
</dbReference>
<dbReference type="GO" id="GO:0035731">
    <property type="term" value="F:dinitrosyl-iron complex binding"/>
    <property type="evidence" value="ECO:0007669"/>
    <property type="project" value="UniProtKB-UniRule"/>
</dbReference>
<evidence type="ECO:0000256" key="11">
    <source>
        <dbReference type="HAMAP-Rule" id="MF_01479"/>
    </source>
</evidence>
<comment type="cofactor">
    <cofactor evidence="11">
        <name>[4Fe-4S] cluster</name>
        <dbReference type="ChEBI" id="CHEBI:49883"/>
    </cofactor>
    <text evidence="11">Binds 1 [4Fe-4S] cluster per subunit. Following nitrosylation of the [4Fe-4S] cluster binds 1 [4Fe-8(NO)] cluster per subunit.</text>
</comment>
<dbReference type="PANTHER" id="PTHR38839">
    <property type="entry name" value="TRANSCRIPTIONAL REGULATOR WHID-RELATED"/>
    <property type="match status" value="1"/>
</dbReference>
<evidence type="ECO:0000313" key="16">
    <source>
        <dbReference type="Proteomes" id="UP001066327"/>
    </source>
</evidence>
<comment type="PTM">
    <text evidence="11">The Fe-S cluster can be nitrosylated by nitric oxide (NO).</text>
</comment>
<evidence type="ECO:0000313" key="15">
    <source>
        <dbReference type="EMBL" id="WLF45835.1"/>
    </source>
</evidence>
<feature type="binding site" evidence="11">
    <location>
        <position position="38"/>
    </location>
    <ligand>
        <name>[4Fe-4S] cluster</name>
        <dbReference type="ChEBI" id="CHEBI:49883"/>
    </ligand>
</feature>
<keyword evidence="9 11" id="KW-1015">Disulfide bond</keyword>
<comment type="subcellular location">
    <subcellularLocation>
        <location evidence="1 11">Cytoplasm</location>
    </subcellularLocation>
</comment>
<name>A0AAX3YAY7_RHOOP</name>
<proteinExistence type="inferred from homology"/>
<evidence type="ECO:0000256" key="9">
    <source>
        <dbReference type="ARBA" id="ARBA00023157"/>
    </source>
</evidence>
<keyword evidence="10 11" id="KW-0804">Transcription</keyword>
<evidence type="ECO:0000256" key="6">
    <source>
        <dbReference type="ARBA" id="ARBA00023014"/>
    </source>
</evidence>
<dbReference type="InterPro" id="IPR034768">
    <property type="entry name" value="4FE4S_WBL"/>
</dbReference>
<dbReference type="GO" id="GO:0046872">
    <property type="term" value="F:metal ion binding"/>
    <property type="evidence" value="ECO:0007669"/>
    <property type="project" value="UniProtKB-KW"/>
</dbReference>
<dbReference type="EMBL" id="CP130953">
    <property type="protein sequence ID" value="WLF45835.1"/>
    <property type="molecule type" value="Genomic_DNA"/>
</dbReference>
<feature type="compositionally biased region" description="Basic and acidic residues" evidence="12">
    <location>
        <begin position="63"/>
        <end position="79"/>
    </location>
</feature>
<accession>A0AAX3YAY7</accession>
<evidence type="ECO:0000259" key="13">
    <source>
        <dbReference type="PROSITE" id="PS51674"/>
    </source>
</evidence>
<dbReference type="GO" id="GO:0003677">
    <property type="term" value="F:DNA binding"/>
    <property type="evidence" value="ECO:0007669"/>
    <property type="project" value="UniProtKB-UniRule"/>
</dbReference>
<keyword evidence="5 11" id="KW-0408">Iron</keyword>
<dbReference type="Proteomes" id="UP001231166">
    <property type="component" value="Chromosome"/>
</dbReference>
<dbReference type="HAMAP" id="MF_01479">
    <property type="entry name" value="WhiB"/>
    <property type="match status" value="1"/>
</dbReference>
<reference evidence="14" key="1">
    <citation type="submission" date="2022-12" db="EMBL/GenBank/DDBJ databases">
        <authorList>
            <person name="Krivoruchko A.V."/>
            <person name="Elkin A."/>
        </authorList>
    </citation>
    <scope>NUCLEOTIDE SEQUENCE</scope>
    <source>
        <strain evidence="14">IEGM 249</strain>
    </source>
</reference>
<feature type="compositionally biased region" description="Basic residues" evidence="12">
    <location>
        <begin position="82"/>
        <end position="92"/>
    </location>
</feature>
<evidence type="ECO:0000256" key="7">
    <source>
        <dbReference type="ARBA" id="ARBA00023015"/>
    </source>
</evidence>
<evidence type="ECO:0000256" key="3">
    <source>
        <dbReference type="ARBA" id="ARBA00022485"/>
    </source>
</evidence>
<dbReference type="GO" id="GO:0047134">
    <property type="term" value="F:protein-disulfide reductase [NAD(P)H] activity"/>
    <property type="evidence" value="ECO:0007669"/>
    <property type="project" value="TreeGrafter"/>
</dbReference>
<evidence type="ECO:0000256" key="8">
    <source>
        <dbReference type="ARBA" id="ARBA00023125"/>
    </source>
</evidence>
<evidence type="ECO:0000256" key="1">
    <source>
        <dbReference type="ARBA" id="ARBA00004496"/>
    </source>
</evidence>
<keyword evidence="7 11" id="KW-0805">Transcription regulation</keyword>
<evidence type="ECO:0000256" key="2">
    <source>
        <dbReference type="ARBA" id="ARBA00006597"/>
    </source>
</evidence>
<keyword evidence="8 11" id="KW-0238">DNA-binding</keyword>
<evidence type="ECO:0000256" key="5">
    <source>
        <dbReference type="ARBA" id="ARBA00023004"/>
    </source>
</evidence>
<dbReference type="GO" id="GO:0051539">
    <property type="term" value="F:4 iron, 4 sulfur cluster binding"/>
    <property type="evidence" value="ECO:0007669"/>
    <property type="project" value="UniProtKB-UniRule"/>
</dbReference>
<gene>
    <name evidence="11" type="primary">whiB</name>
    <name evidence="14" type="ORF">O4328_04510</name>
    <name evidence="15" type="ORF">Q5707_28680</name>
</gene>
<evidence type="ECO:0000256" key="4">
    <source>
        <dbReference type="ARBA" id="ARBA00022723"/>
    </source>
</evidence>
<comment type="function">
    <text evidence="11">Acts as a transcriptional regulator. Probably redox-responsive. The apo- but not holo-form probably binds DNA.</text>
</comment>
<evidence type="ECO:0000313" key="14">
    <source>
        <dbReference type="EMBL" id="MCZ4582959.1"/>
    </source>
</evidence>
<feature type="binding site" evidence="11">
    <location>
        <position position="44"/>
    </location>
    <ligand>
        <name>[4Fe-4S] cluster</name>
        <dbReference type="ChEBI" id="CHEBI:49883"/>
    </ligand>
</feature>
<dbReference type="PROSITE" id="PS51674">
    <property type="entry name" value="4FE4S_WBL"/>
    <property type="match status" value="1"/>
</dbReference>
<evidence type="ECO:0000256" key="10">
    <source>
        <dbReference type="ARBA" id="ARBA00023163"/>
    </source>
</evidence>
<dbReference type="EMBL" id="JAPWIS010000002">
    <property type="protein sequence ID" value="MCZ4582959.1"/>
    <property type="molecule type" value="Genomic_DNA"/>
</dbReference>
<dbReference type="InterPro" id="IPR003482">
    <property type="entry name" value="Whib"/>
</dbReference>
<dbReference type="GO" id="GO:0045454">
    <property type="term" value="P:cell redox homeostasis"/>
    <property type="evidence" value="ECO:0007669"/>
    <property type="project" value="TreeGrafter"/>
</dbReference>
<dbReference type="Pfam" id="PF02467">
    <property type="entry name" value="Whib"/>
    <property type="match status" value="1"/>
</dbReference>
<dbReference type="AlphaFoldDB" id="A0AAX3YAY7"/>
<comment type="PTM">
    <text evidence="11">Upon Fe-S cluster removal intramolecular disulfide bonds are formed.</text>
</comment>